<feature type="region of interest" description="Disordered" evidence="7">
    <location>
        <begin position="102"/>
        <end position="133"/>
    </location>
</feature>
<evidence type="ECO:0000256" key="4">
    <source>
        <dbReference type="ARBA" id="ARBA00023157"/>
    </source>
</evidence>
<dbReference type="PROSITE" id="PS00484">
    <property type="entry name" value="THYROGLOBULIN_1_1"/>
    <property type="match status" value="1"/>
</dbReference>
<dbReference type="CDD" id="cd00191">
    <property type="entry name" value="TY"/>
    <property type="match status" value="1"/>
</dbReference>
<comment type="caution">
    <text evidence="6">Lacks conserved residue(s) required for the propagation of feature annotation.</text>
</comment>
<feature type="disulfide bond" evidence="5 6">
    <location>
        <begin position="149"/>
        <end position="156"/>
    </location>
</feature>
<evidence type="ECO:0000256" key="7">
    <source>
        <dbReference type="SAM" id="MobiDB-lite"/>
    </source>
</evidence>
<dbReference type="GO" id="GO:0019882">
    <property type="term" value="P:antigen processing and presentation"/>
    <property type="evidence" value="ECO:0007669"/>
    <property type="project" value="InterPro"/>
</dbReference>
<organism evidence="10 11">
    <name type="scientific">Aldrovandia affinis</name>
    <dbReference type="NCBI Taxonomy" id="143900"/>
    <lineage>
        <taxon>Eukaryota</taxon>
        <taxon>Metazoa</taxon>
        <taxon>Chordata</taxon>
        <taxon>Craniata</taxon>
        <taxon>Vertebrata</taxon>
        <taxon>Euteleostomi</taxon>
        <taxon>Actinopterygii</taxon>
        <taxon>Neopterygii</taxon>
        <taxon>Teleostei</taxon>
        <taxon>Notacanthiformes</taxon>
        <taxon>Halosauridae</taxon>
        <taxon>Aldrovandia</taxon>
    </lineage>
</organism>
<keyword evidence="11" id="KW-1185">Reference proteome</keyword>
<keyword evidence="2" id="KW-0964">Secreted</keyword>
<evidence type="ECO:0000256" key="5">
    <source>
        <dbReference type="PIRSR" id="PIRSR001992-1"/>
    </source>
</evidence>
<feature type="disulfide bond" evidence="5">
    <location>
        <begin position="158"/>
        <end position="177"/>
    </location>
</feature>
<feature type="transmembrane region" description="Helical" evidence="8">
    <location>
        <begin position="35"/>
        <end position="57"/>
    </location>
</feature>
<dbReference type="PANTHER" id="PTHR12352:SF3">
    <property type="entry name" value="NIDOGEN-2"/>
    <property type="match status" value="1"/>
</dbReference>
<proteinExistence type="predicted"/>
<keyword evidence="8" id="KW-1133">Transmembrane helix</keyword>
<dbReference type="AlphaFoldDB" id="A0AAD7WQY8"/>
<dbReference type="PIRSF" id="PIRSF001992">
    <property type="entry name" value="CD74_antigen"/>
    <property type="match status" value="1"/>
</dbReference>
<evidence type="ECO:0000313" key="10">
    <source>
        <dbReference type="EMBL" id="KAJ8405763.1"/>
    </source>
</evidence>
<dbReference type="GO" id="GO:0042289">
    <property type="term" value="F:MHC class II protein binding"/>
    <property type="evidence" value="ECO:0007669"/>
    <property type="project" value="InterPro"/>
</dbReference>
<dbReference type="Pfam" id="PF00086">
    <property type="entry name" value="Thyroglobulin_1"/>
    <property type="match status" value="1"/>
</dbReference>
<dbReference type="GO" id="GO:0006886">
    <property type="term" value="P:intracellular protein transport"/>
    <property type="evidence" value="ECO:0007669"/>
    <property type="project" value="InterPro"/>
</dbReference>
<accession>A0AAD7WQY8</accession>
<dbReference type="GO" id="GO:0016020">
    <property type="term" value="C:membrane"/>
    <property type="evidence" value="ECO:0007669"/>
    <property type="project" value="InterPro"/>
</dbReference>
<comment type="caution">
    <text evidence="10">The sequence shown here is derived from an EMBL/GenBank/DDBJ whole genome shotgun (WGS) entry which is preliminary data.</text>
</comment>
<dbReference type="InterPro" id="IPR051950">
    <property type="entry name" value="Dev_reg/Prot_inhib"/>
</dbReference>
<evidence type="ECO:0000259" key="9">
    <source>
        <dbReference type="PROSITE" id="PS51162"/>
    </source>
</evidence>
<keyword evidence="8" id="KW-0812">Transmembrane</keyword>
<dbReference type="GO" id="GO:0006955">
    <property type="term" value="P:immune response"/>
    <property type="evidence" value="ECO:0007669"/>
    <property type="project" value="InterPro"/>
</dbReference>
<dbReference type="Gene3D" id="4.10.800.10">
    <property type="entry name" value="Thyroglobulin type-1"/>
    <property type="match status" value="1"/>
</dbReference>
<dbReference type="InterPro" id="IPR043530">
    <property type="entry name" value="CD74_antigen"/>
</dbReference>
<name>A0AAD7WQY8_9TELE</name>
<evidence type="ECO:0000256" key="3">
    <source>
        <dbReference type="ARBA" id="ARBA00022737"/>
    </source>
</evidence>
<dbReference type="PROSITE" id="PS51162">
    <property type="entry name" value="THYROGLOBULIN_1_2"/>
    <property type="match status" value="1"/>
</dbReference>
<dbReference type="GO" id="GO:0035718">
    <property type="term" value="F:macrophage migration inhibitory factor binding"/>
    <property type="evidence" value="ECO:0007669"/>
    <property type="project" value="InterPro"/>
</dbReference>
<gene>
    <name evidence="10" type="ORF">AAFF_G00312000</name>
</gene>
<keyword evidence="4 5" id="KW-1015">Disulfide bond</keyword>
<keyword evidence="3" id="KW-0677">Repeat</keyword>
<dbReference type="InterPro" id="IPR036857">
    <property type="entry name" value="Thyroglobulin_1_sf"/>
</dbReference>
<feature type="region of interest" description="Disordered" evidence="7">
    <location>
        <begin position="1"/>
        <end position="23"/>
    </location>
</feature>
<reference evidence="10" key="1">
    <citation type="journal article" date="2023" name="Science">
        <title>Genome structures resolve the early diversification of teleost fishes.</title>
        <authorList>
            <person name="Parey E."/>
            <person name="Louis A."/>
            <person name="Montfort J."/>
            <person name="Bouchez O."/>
            <person name="Roques C."/>
            <person name="Iampietro C."/>
            <person name="Lluch J."/>
            <person name="Castinel A."/>
            <person name="Donnadieu C."/>
            <person name="Desvignes T."/>
            <person name="Floi Bucao C."/>
            <person name="Jouanno E."/>
            <person name="Wen M."/>
            <person name="Mejri S."/>
            <person name="Dirks R."/>
            <person name="Jansen H."/>
            <person name="Henkel C."/>
            <person name="Chen W.J."/>
            <person name="Zahm M."/>
            <person name="Cabau C."/>
            <person name="Klopp C."/>
            <person name="Thompson A.W."/>
            <person name="Robinson-Rechavi M."/>
            <person name="Braasch I."/>
            <person name="Lecointre G."/>
            <person name="Bobe J."/>
            <person name="Postlethwait J.H."/>
            <person name="Berthelot C."/>
            <person name="Roest Crollius H."/>
            <person name="Guiguen Y."/>
        </authorList>
    </citation>
    <scope>NUCLEOTIDE SEQUENCE</scope>
    <source>
        <strain evidence="10">NC1722</strain>
    </source>
</reference>
<dbReference type="EMBL" id="JAINUG010000046">
    <property type="protein sequence ID" value="KAJ8405763.1"/>
    <property type="molecule type" value="Genomic_DNA"/>
</dbReference>
<feature type="domain" description="Thyroglobulin type-1" evidence="9">
    <location>
        <begin position="119"/>
        <end position="177"/>
    </location>
</feature>
<dbReference type="GO" id="GO:0005615">
    <property type="term" value="C:extracellular space"/>
    <property type="evidence" value="ECO:0007669"/>
    <property type="project" value="TreeGrafter"/>
</dbReference>
<dbReference type="PANTHER" id="PTHR12352">
    <property type="entry name" value="SECRETED MODULAR CALCIUM-BINDING PROTEIN"/>
    <property type="match status" value="1"/>
</dbReference>
<dbReference type="InterPro" id="IPR000716">
    <property type="entry name" value="Thyroglobulin_1"/>
</dbReference>
<evidence type="ECO:0000313" key="11">
    <source>
        <dbReference type="Proteomes" id="UP001221898"/>
    </source>
</evidence>
<feature type="compositionally biased region" description="Low complexity" evidence="7">
    <location>
        <begin position="119"/>
        <end position="133"/>
    </location>
</feature>
<dbReference type="SMART" id="SM00211">
    <property type="entry name" value="TY"/>
    <property type="match status" value="1"/>
</dbReference>
<keyword evidence="8" id="KW-0472">Membrane</keyword>
<sequence length="202" mass="21721">MTEQHNEPLLSPPAEGTMVNMGPSECDSTKKAFKVAGFTMLACLLIAGQGLTAYFLLNQKSQLSSLEDNTNMLQKQLNQRPSAPSAAKTMVMPMYNMAKLIDFSSDPKDPAPKGEPSTQSQCQQQASQAGPGQFIPHCDDQGNYLPMQCWPKMGSCWCVTKDGTSIAGSMTQGRASCGDARVLGRVAIMPAMPAMPAMLHDE</sequence>
<dbReference type="SUPFAM" id="SSF57610">
    <property type="entry name" value="Thyroglobulin type-1 domain"/>
    <property type="match status" value="1"/>
</dbReference>
<evidence type="ECO:0000256" key="8">
    <source>
        <dbReference type="SAM" id="Phobius"/>
    </source>
</evidence>
<dbReference type="InterPro" id="IPR015386">
    <property type="entry name" value="MHC_II-assoc_invar/CLIP_MHC-bd"/>
</dbReference>
<evidence type="ECO:0000256" key="6">
    <source>
        <dbReference type="PROSITE-ProRule" id="PRU00500"/>
    </source>
</evidence>
<protein>
    <recommendedName>
        <fullName evidence="9">Thyroglobulin type-1 domain-containing protein</fullName>
    </recommendedName>
</protein>
<feature type="disulfide bond" evidence="5">
    <location>
        <begin position="122"/>
        <end position="138"/>
    </location>
</feature>
<evidence type="ECO:0000256" key="2">
    <source>
        <dbReference type="ARBA" id="ARBA00022525"/>
    </source>
</evidence>
<dbReference type="Proteomes" id="UP001221898">
    <property type="component" value="Unassembled WGS sequence"/>
</dbReference>
<dbReference type="Pfam" id="PF09307">
    <property type="entry name" value="MHC2-interact"/>
    <property type="match status" value="1"/>
</dbReference>
<evidence type="ECO:0000256" key="1">
    <source>
        <dbReference type="ARBA" id="ARBA00004613"/>
    </source>
</evidence>
<comment type="subcellular location">
    <subcellularLocation>
        <location evidence="1">Secreted</location>
    </subcellularLocation>
</comment>